<accession>A0A1L3ME46</accession>
<reference evidence="9 10" key="1">
    <citation type="submission" date="2015-11" db="EMBL/GenBank/DDBJ databases">
        <authorList>
            <person name="Zhang Y."/>
            <person name="Guo Z."/>
        </authorList>
    </citation>
    <scope>NUCLEOTIDE SEQUENCE [LARGE SCALE GENOMIC DNA]</scope>
    <source>
        <strain evidence="9 10">YFY001</strain>
    </source>
</reference>
<dbReference type="CDD" id="cd06173">
    <property type="entry name" value="MFS_MefA_like"/>
    <property type="match status" value="1"/>
</dbReference>
<evidence type="ECO:0000256" key="7">
    <source>
        <dbReference type="SAM" id="Phobius"/>
    </source>
</evidence>
<feature type="transmembrane region" description="Helical" evidence="7">
    <location>
        <begin position="373"/>
        <end position="394"/>
    </location>
</feature>
<feature type="transmembrane region" description="Helical" evidence="7">
    <location>
        <begin position="49"/>
        <end position="67"/>
    </location>
</feature>
<dbReference type="AlphaFoldDB" id="A0A1L3ME46"/>
<dbReference type="PANTHER" id="PTHR23513">
    <property type="entry name" value="INTEGRAL MEMBRANE EFFLUX PROTEIN-RELATED"/>
    <property type="match status" value="1"/>
</dbReference>
<feature type="transmembrane region" description="Helical" evidence="7">
    <location>
        <begin position="106"/>
        <end position="122"/>
    </location>
</feature>
<feature type="transmembrane region" description="Helical" evidence="7">
    <location>
        <begin position="344"/>
        <end position="367"/>
    </location>
</feature>
<feature type="transmembrane region" description="Helical" evidence="7">
    <location>
        <begin position="284"/>
        <end position="304"/>
    </location>
</feature>
<feature type="transmembrane region" description="Helical" evidence="7">
    <location>
        <begin position="310"/>
        <end position="332"/>
    </location>
</feature>
<gene>
    <name evidence="9" type="ORF">ASJ30_01965</name>
</gene>
<feature type="domain" description="Major facilitator superfamily (MFS) profile" evidence="8">
    <location>
        <begin position="1"/>
        <end position="398"/>
    </location>
</feature>
<feature type="transmembrane region" description="Helical" evidence="7">
    <location>
        <begin position="79"/>
        <end position="100"/>
    </location>
</feature>
<dbReference type="KEGG" id="jte:ASJ30_01965"/>
<keyword evidence="5 7" id="KW-1133">Transmembrane helix</keyword>
<evidence type="ECO:0000256" key="4">
    <source>
        <dbReference type="ARBA" id="ARBA00022692"/>
    </source>
</evidence>
<dbReference type="PROSITE" id="PS50850">
    <property type="entry name" value="MFS"/>
    <property type="match status" value="1"/>
</dbReference>
<protein>
    <submittedName>
        <fullName evidence="9">MFS transporter</fullName>
    </submittedName>
</protein>
<dbReference type="GO" id="GO:0022857">
    <property type="term" value="F:transmembrane transporter activity"/>
    <property type="evidence" value="ECO:0007669"/>
    <property type="project" value="InterPro"/>
</dbReference>
<dbReference type="SUPFAM" id="SSF103473">
    <property type="entry name" value="MFS general substrate transporter"/>
    <property type="match status" value="1"/>
</dbReference>
<name>A0A1L3ME46_9MICO</name>
<feature type="transmembrane region" description="Helical" evidence="7">
    <location>
        <begin position="258"/>
        <end position="277"/>
    </location>
</feature>
<keyword evidence="6 7" id="KW-0472">Membrane</keyword>
<keyword evidence="4 7" id="KW-0812">Transmembrane</keyword>
<feature type="transmembrane region" description="Helical" evidence="7">
    <location>
        <begin position="222"/>
        <end position="246"/>
    </location>
</feature>
<comment type="subcellular location">
    <subcellularLocation>
        <location evidence="1">Cell membrane</location>
        <topology evidence="1">Multi-pass membrane protein</topology>
    </subcellularLocation>
</comment>
<dbReference type="PANTHER" id="PTHR23513:SF11">
    <property type="entry name" value="STAPHYLOFERRIN A TRANSPORTER"/>
    <property type="match status" value="1"/>
</dbReference>
<evidence type="ECO:0000256" key="6">
    <source>
        <dbReference type="ARBA" id="ARBA00023136"/>
    </source>
</evidence>
<dbReference type="Pfam" id="PF05977">
    <property type="entry name" value="MFS_3"/>
    <property type="match status" value="1"/>
</dbReference>
<dbReference type="EMBL" id="CP013290">
    <property type="protein sequence ID" value="APH00446.1"/>
    <property type="molecule type" value="Genomic_DNA"/>
</dbReference>
<evidence type="ECO:0000256" key="5">
    <source>
        <dbReference type="ARBA" id="ARBA00022989"/>
    </source>
</evidence>
<proteinExistence type="predicted"/>
<organism evidence="9 10">
    <name type="scientific">Janibacter indicus</name>
    <dbReference type="NCBI Taxonomy" id="857417"/>
    <lineage>
        <taxon>Bacteria</taxon>
        <taxon>Bacillati</taxon>
        <taxon>Actinomycetota</taxon>
        <taxon>Actinomycetes</taxon>
        <taxon>Micrococcales</taxon>
        <taxon>Intrasporangiaceae</taxon>
        <taxon>Janibacter</taxon>
    </lineage>
</organism>
<feature type="transmembrane region" description="Helical" evidence="7">
    <location>
        <begin position="143"/>
        <end position="169"/>
    </location>
</feature>
<keyword evidence="3" id="KW-1003">Cell membrane</keyword>
<dbReference type="Proteomes" id="UP000182938">
    <property type="component" value="Chromosome"/>
</dbReference>
<dbReference type="InterPro" id="IPR020846">
    <property type="entry name" value="MFS_dom"/>
</dbReference>
<evidence type="ECO:0000313" key="10">
    <source>
        <dbReference type="Proteomes" id="UP000182938"/>
    </source>
</evidence>
<dbReference type="Gene3D" id="1.20.1720.10">
    <property type="entry name" value="Multidrug resistance protein D"/>
    <property type="match status" value="1"/>
</dbReference>
<keyword evidence="10" id="KW-1185">Reference proteome</keyword>
<dbReference type="Gene3D" id="1.20.1250.20">
    <property type="entry name" value="MFS general substrate transporter like domains"/>
    <property type="match status" value="1"/>
</dbReference>
<keyword evidence="2" id="KW-0813">Transport</keyword>
<sequence length="427" mass="44944">MSPTFASLSIRNYRIYALGAIVSNVGTWMGRVAQDWVVLTELTDHSASALGIVTGLQFLPMLLLAPWTGAVVDRFPKRALLLLTQAVLGLTALVGGLLVVTGAAQLWHFYLLALMTGVATAFDNPARQTFVSEMVPRERLSNAVALNSASFNLGRLIGPAVAGLVIAGIGSGQALLVNSLSFVTVIVALLALRASELTPAPRVTGRGSAREGLRYVRGRPDIILVMVLIFVLGTFGMNFQITIALMATQVFGRGAEDYGLLGSIMAVGSLSAALLAARRSEPRLRVLLLSLVGFTFAAAGAALAPTYASFAVALAACGLTALTAMTTANAMVQMRTDPMMRGRVMALYMAIFFGGTPLGAPIIGWVGDVLGPRWTIGIGAAAVGITLVGVSIWLGRHENVEVTYSSQRRPRVRVSSAPTHDVPQAAR</sequence>
<dbReference type="InterPro" id="IPR010290">
    <property type="entry name" value="TM_effector"/>
</dbReference>
<evidence type="ECO:0000313" key="9">
    <source>
        <dbReference type="EMBL" id="APH00446.1"/>
    </source>
</evidence>
<feature type="transmembrane region" description="Helical" evidence="7">
    <location>
        <begin position="12"/>
        <end position="29"/>
    </location>
</feature>
<evidence type="ECO:0000256" key="3">
    <source>
        <dbReference type="ARBA" id="ARBA00022475"/>
    </source>
</evidence>
<dbReference type="RefSeq" id="WP_072623619.1">
    <property type="nucleotide sequence ID" value="NZ_CP013290.1"/>
</dbReference>
<dbReference type="GO" id="GO:0005886">
    <property type="term" value="C:plasma membrane"/>
    <property type="evidence" value="ECO:0007669"/>
    <property type="project" value="UniProtKB-SubCell"/>
</dbReference>
<evidence type="ECO:0000256" key="2">
    <source>
        <dbReference type="ARBA" id="ARBA00022448"/>
    </source>
</evidence>
<evidence type="ECO:0000259" key="8">
    <source>
        <dbReference type="PROSITE" id="PS50850"/>
    </source>
</evidence>
<feature type="transmembrane region" description="Helical" evidence="7">
    <location>
        <begin position="175"/>
        <end position="192"/>
    </location>
</feature>
<dbReference type="InterPro" id="IPR036259">
    <property type="entry name" value="MFS_trans_sf"/>
</dbReference>
<evidence type="ECO:0000256" key="1">
    <source>
        <dbReference type="ARBA" id="ARBA00004651"/>
    </source>
</evidence>